<gene>
    <name evidence="1" type="ORF">CLV74_10396</name>
</gene>
<dbReference type="EMBL" id="PVTQ01000003">
    <property type="protein sequence ID" value="PRY91512.1"/>
    <property type="molecule type" value="Genomic_DNA"/>
</dbReference>
<protein>
    <submittedName>
        <fullName evidence="1">Uncharacterized protein</fullName>
    </submittedName>
</protein>
<evidence type="ECO:0000313" key="2">
    <source>
        <dbReference type="Proteomes" id="UP000238392"/>
    </source>
</evidence>
<sequence length="368" mass="42354">MQFVLFIGQHKVGSSSIQDYMARNYVRLVQSGILYPMIDAEGQTMVLARQIMGYDMDQSLPMNIREGHNALAYRLLYETGKGIEMPEYHRGTPRSHQMFRTVKKQIEYLQPEAVILAGEVFSQFGAVDPSLIRRMLDEFPDASFRVIATLRRPDAYLPSWHSQRLRYGEKIRPLNAGGAAEYFPTIHFDYRHMLQGWVEELYDTEIALRDYREVLAAGGSVEDFKEQSCLNFPANLETYREKNPSLHRALAETGRLAFHELDQIEAFSVLEFLTELGPQLDLPDSAQIEMFGTEVRRQMFDAFQEPHRYISDLCDRDQFFEDIDEMLVTLPVPQSEASRAAKAQIQRHANNVHAPLARDWLKAHCNGA</sequence>
<reference evidence="1 2" key="1">
    <citation type="submission" date="2018-03" db="EMBL/GenBank/DDBJ databases">
        <title>Genomic Encyclopedia of Archaeal and Bacterial Type Strains, Phase II (KMG-II): from individual species to whole genera.</title>
        <authorList>
            <person name="Goeker M."/>
        </authorList>
    </citation>
    <scope>NUCLEOTIDE SEQUENCE [LARGE SCALE GENOMIC DNA]</scope>
    <source>
        <strain evidence="1 2">DSM 100212</strain>
    </source>
</reference>
<accession>A0A2T0WXS9</accession>
<dbReference type="Proteomes" id="UP000238392">
    <property type="component" value="Unassembled WGS sequence"/>
</dbReference>
<dbReference type="RefSeq" id="WP_106263183.1">
    <property type="nucleotide sequence ID" value="NZ_PVTQ01000003.1"/>
</dbReference>
<evidence type="ECO:0000313" key="1">
    <source>
        <dbReference type="EMBL" id="PRY91512.1"/>
    </source>
</evidence>
<comment type="caution">
    <text evidence="1">The sequence shown here is derived from an EMBL/GenBank/DDBJ whole genome shotgun (WGS) entry which is preliminary data.</text>
</comment>
<dbReference type="InterPro" id="IPR027417">
    <property type="entry name" value="P-loop_NTPase"/>
</dbReference>
<dbReference type="AlphaFoldDB" id="A0A2T0WXS9"/>
<proteinExistence type="predicted"/>
<organism evidence="1 2">
    <name type="scientific">Donghicola tyrosinivorans</name>
    <dbReference type="NCBI Taxonomy" id="1652492"/>
    <lineage>
        <taxon>Bacteria</taxon>
        <taxon>Pseudomonadati</taxon>
        <taxon>Pseudomonadota</taxon>
        <taxon>Alphaproteobacteria</taxon>
        <taxon>Rhodobacterales</taxon>
        <taxon>Roseobacteraceae</taxon>
        <taxon>Donghicola</taxon>
    </lineage>
</organism>
<name>A0A2T0WXS9_9RHOB</name>
<dbReference type="OrthoDB" id="547419at2"/>
<dbReference type="SUPFAM" id="SSF52540">
    <property type="entry name" value="P-loop containing nucleoside triphosphate hydrolases"/>
    <property type="match status" value="1"/>
</dbReference>
<keyword evidence="2" id="KW-1185">Reference proteome</keyword>